<organism evidence="4 5">
    <name type="scientific">Mycobacterium tuberculosis</name>
    <dbReference type="NCBI Taxonomy" id="1773"/>
    <lineage>
        <taxon>Bacteria</taxon>
        <taxon>Bacillati</taxon>
        <taxon>Actinomycetota</taxon>
        <taxon>Actinomycetes</taxon>
        <taxon>Mycobacteriales</taxon>
        <taxon>Mycobacteriaceae</taxon>
        <taxon>Mycobacterium</taxon>
        <taxon>Mycobacterium tuberculosis complex</taxon>
    </lineage>
</organism>
<dbReference type="Proteomes" id="UP000046680">
    <property type="component" value="Unassembled WGS sequence"/>
</dbReference>
<gene>
    <name evidence="1" type="ORF">ERS007657_02787</name>
    <name evidence="4" type="ORF">ERS007739_02173</name>
    <name evidence="3" type="ORF">ERS007741_03299</name>
    <name evidence="2" type="ORF">ERS027659_02696</name>
</gene>
<dbReference type="EMBL" id="CSBK01000952">
    <property type="protein sequence ID" value="COY13849.1"/>
    <property type="molecule type" value="Genomic_DNA"/>
</dbReference>
<reference evidence="5 6" key="1">
    <citation type="submission" date="2015-03" db="EMBL/GenBank/DDBJ databases">
        <authorList>
            <consortium name="Pathogen Informatics"/>
        </authorList>
    </citation>
    <scope>NUCLEOTIDE SEQUENCE [LARGE SCALE GENOMIC DNA]</scope>
    <source>
        <strain evidence="2 8">Bir 185</strain>
        <strain evidence="1 6">C09601061</strain>
        <strain evidence="5">N09902308</strain>
        <strain evidence="3 7">P00601463</strain>
    </source>
</reference>
<sequence length="103" mass="11064">MRNPAWTFSKVTSYTFSPTEYGWPIVCSINRAVSPISISEKVTPSARASLIALFLVCSPVANPGNANARMSLRGRPSRSMAWVATISACVESNPPDTPITTFG</sequence>
<dbReference type="EMBL" id="CGCX01001156">
    <property type="protein sequence ID" value="CFR89671.1"/>
    <property type="molecule type" value="Genomic_DNA"/>
</dbReference>
<evidence type="ECO:0000313" key="4">
    <source>
        <dbReference type="EMBL" id="COY13849.1"/>
    </source>
</evidence>
<evidence type="ECO:0000313" key="5">
    <source>
        <dbReference type="Proteomes" id="UP000039021"/>
    </source>
</evidence>
<dbReference type="Proteomes" id="UP000050164">
    <property type="component" value="Unassembled WGS sequence"/>
</dbReference>
<proteinExistence type="predicted"/>
<evidence type="ECO:0000313" key="1">
    <source>
        <dbReference type="EMBL" id="CFR89671.1"/>
    </source>
</evidence>
<accession>A0A655FH03</accession>
<reference evidence="4" key="2">
    <citation type="submission" date="2015-03" db="EMBL/GenBank/DDBJ databases">
        <authorList>
            <consortium name="Pathogen Informatics"/>
            <person name="Murphy D."/>
        </authorList>
    </citation>
    <scope>NUCLEOTIDE SEQUENCE</scope>
    <source>
        <strain evidence="4">N09902308</strain>
    </source>
</reference>
<evidence type="ECO:0000313" key="7">
    <source>
        <dbReference type="Proteomes" id="UP000048600"/>
    </source>
</evidence>
<dbReference type="EMBL" id="CNFT01000677">
    <property type="protein sequence ID" value="CKS14175.1"/>
    <property type="molecule type" value="Genomic_DNA"/>
</dbReference>
<evidence type="ECO:0000313" key="3">
    <source>
        <dbReference type="EMBL" id="COW86034.1"/>
    </source>
</evidence>
<dbReference type="Proteomes" id="UP000048600">
    <property type="component" value="Unassembled WGS sequence"/>
</dbReference>
<dbReference type="AlphaFoldDB" id="A0A655FH03"/>
<evidence type="ECO:0000313" key="8">
    <source>
        <dbReference type="Proteomes" id="UP000050164"/>
    </source>
</evidence>
<name>A0A655FH03_MYCTX</name>
<dbReference type="EMBL" id="CHKL01000479">
    <property type="protein sequence ID" value="COW86034.1"/>
    <property type="molecule type" value="Genomic_DNA"/>
</dbReference>
<protein>
    <submittedName>
        <fullName evidence="4">Uncharacterized protein</fullName>
    </submittedName>
</protein>
<evidence type="ECO:0000313" key="2">
    <source>
        <dbReference type="EMBL" id="CKS14175.1"/>
    </source>
</evidence>
<evidence type="ECO:0000313" key="6">
    <source>
        <dbReference type="Proteomes" id="UP000046680"/>
    </source>
</evidence>
<dbReference type="Proteomes" id="UP000039021">
    <property type="component" value="Unassembled WGS sequence"/>
</dbReference>